<reference evidence="2 3" key="1">
    <citation type="journal article" date="2018" name="PLoS ONE">
        <title>The draft genome of Kipferlia bialata reveals reductive genome evolution in fornicate parasites.</title>
        <authorList>
            <person name="Tanifuji G."/>
            <person name="Takabayashi S."/>
            <person name="Kume K."/>
            <person name="Takagi M."/>
            <person name="Nakayama T."/>
            <person name="Kamikawa R."/>
            <person name="Inagaki Y."/>
            <person name="Hashimoto T."/>
        </authorList>
    </citation>
    <scope>NUCLEOTIDE SEQUENCE [LARGE SCALE GENOMIC DNA]</scope>
    <source>
        <strain evidence="2">NY0173</strain>
    </source>
</reference>
<keyword evidence="3" id="KW-1185">Reference proteome</keyword>
<dbReference type="AlphaFoldDB" id="A0A391NVX2"/>
<proteinExistence type="predicted"/>
<gene>
    <name evidence="2" type="ORF">KIPB_004591</name>
</gene>
<evidence type="ECO:0000313" key="3">
    <source>
        <dbReference type="Proteomes" id="UP000265618"/>
    </source>
</evidence>
<dbReference type="Proteomes" id="UP000265618">
    <property type="component" value="Unassembled WGS sequence"/>
</dbReference>
<evidence type="ECO:0000256" key="1">
    <source>
        <dbReference type="SAM" id="MobiDB-lite"/>
    </source>
</evidence>
<name>A0A391NVX2_9EUKA</name>
<dbReference type="EMBL" id="BDIP01000991">
    <property type="protein sequence ID" value="GCA62609.1"/>
    <property type="molecule type" value="Genomic_DNA"/>
</dbReference>
<dbReference type="Gene3D" id="2.120.10.80">
    <property type="entry name" value="Kelch-type beta propeller"/>
    <property type="match status" value="1"/>
</dbReference>
<sequence>MSEGDSGWTDSQSDTQCSDTEADTGPLYDCRVRLAEEEAERARKKLALEAEERSQFPFDNSCGFSFRKIDLVSCDGEPSPEADRCMTAFYPIGVNESDTLSDSDVQVTLETYPWPDRRGPSLTTVVGGDVYVLGYSRESCTSYAPRRDIYSLHIFHSDTREWEEVTPPAETDKEYWPRVLDYGKAFQCEGQLVVTGTRVIPGIGEGTATASFNPDSRQWKDMTPSNMRVPLIHRVNLETITPWDDTGDHLRAVGVTALWKDTLDLMFSPEVGWRLSHRLYTGNVAATICASNTPVGEAPYSLAARVGVYGTIDVRIFGGIIYVLDCVSGRYITM</sequence>
<comment type="caution">
    <text evidence="2">The sequence shown here is derived from an EMBL/GenBank/DDBJ whole genome shotgun (WGS) entry which is preliminary data.</text>
</comment>
<accession>A0A391NVX2</accession>
<dbReference type="SUPFAM" id="SSF117281">
    <property type="entry name" value="Kelch motif"/>
    <property type="match status" value="1"/>
</dbReference>
<protein>
    <submittedName>
        <fullName evidence="2">Uncharacterized protein</fullName>
    </submittedName>
</protein>
<evidence type="ECO:0000313" key="2">
    <source>
        <dbReference type="EMBL" id="GCA62609.1"/>
    </source>
</evidence>
<feature type="compositionally biased region" description="Polar residues" evidence="1">
    <location>
        <begin position="8"/>
        <end position="19"/>
    </location>
</feature>
<dbReference type="InterPro" id="IPR015915">
    <property type="entry name" value="Kelch-typ_b-propeller"/>
</dbReference>
<feature type="region of interest" description="Disordered" evidence="1">
    <location>
        <begin position="1"/>
        <end position="25"/>
    </location>
</feature>
<organism evidence="2 3">
    <name type="scientific">Kipferlia bialata</name>
    <dbReference type="NCBI Taxonomy" id="797122"/>
    <lineage>
        <taxon>Eukaryota</taxon>
        <taxon>Metamonada</taxon>
        <taxon>Carpediemonas-like organisms</taxon>
        <taxon>Kipferlia</taxon>
    </lineage>
</organism>